<dbReference type="Proteomes" id="UP000233551">
    <property type="component" value="Unassembled WGS sequence"/>
</dbReference>
<protein>
    <submittedName>
        <fullName evidence="2">Uncharacterized protein</fullName>
    </submittedName>
</protein>
<evidence type="ECO:0000313" key="2">
    <source>
        <dbReference type="EMBL" id="PKI70380.1"/>
    </source>
</evidence>
<keyword evidence="1" id="KW-0175">Coiled coil</keyword>
<gene>
    <name evidence="2" type="ORF">CRG98_009260</name>
</gene>
<accession>A0A2I0KPW3</accession>
<organism evidence="2 3">
    <name type="scientific">Punica granatum</name>
    <name type="common">Pomegranate</name>
    <dbReference type="NCBI Taxonomy" id="22663"/>
    <lineage>
        <taxon>Eukaryota</taxon>
        <taxon>Viridiplantae</taxon>
        <taxon>Streptophyta</taxon>
        <taxon>Embryophyta</taxon>
        <taxon>Tracheophyta</taxon>
        <taxon>Spermatophyta</taxon>
        <taxon>Magnoliopsida</taxon>
        <taxon>eudicotyledons</taxon>
        <taxon>Gunneridae</taxon>
        <taxon>Pentapetalae</taxon>
        <taxon>rosids</taxon>
        <taxon>malvids</taxon>
        <taxon>Myrtales</taxon>
        <taxon>Lythraceae</taxon>
        <taxon>Punica</taxon>
    </lineage>
</organism>
<dbReference type="AlphaFoldDB" id="A0A2I0KPW3"/>
<dbReference type="EMBL" id="PGOL01000459">
    <property type="protein sequence ID" value="PKI70380.1"/>
    <property type="molecule type" value="Genomic_DNA"/>
</dbReference>
<sequence length="206" mass="23357">MEDSAAILCQISSFKDMIDQVNEEIESSIQITRQLESEIISFSEIEAALSVREAELTKLHYSSQFELNGLIAVTIESRNSAKHLEEELCRLKLKREEIVKRMNDKREGFVSLCLEFQKGISQRENDDLGSLLSEKEFLENEIDRINGGDAALTNSTSAYMEAFLGDLHDSNTALQVEIQKATEENEKLVKDIEELKRRGRASALLK</sequence>
<comment type="caution">
    <text evidence="2">The sequence shown here is derived from an EMBL/GenBank/DDBJ whole genome shotgun (WGS) entry which is preliminary data.</text>
</comment>
<name>A0A2I0KPW3_PUNGR</name>
<keyword evidence="3" id="KW-1185">Reference proteome</keyword>
<feature type="coiled-coil region" evidence="1">
    <location>
        <begin position="171"/>
        <end position="198"/>
    </location>
</feature>
<reference evidence="2 3" key="1">
    <citation type="submission" date="2017-11" db="EMBL/GenBank/DDBJ databases">
        <title>De-novo sequencing of pomegranate (Punica granatum L.) genome.</title>
        <authorList>
            <person name="Akparov Z."/>
            <person name="Amiraslanov A."/>
            <person name="Hajiyeva S."/>
            <person name="Abbasov M."/>
            <person name="Kaur K."/>
            <person name="Hamwieh A."/>
            <person name="Solovyev V."/>
            <person name="Salamov A."/>
            <person name="Braich B."/>
            <person name="Kosarev P."/>
            <person name="Mahmoud A."/>
            <person name="Hajiyev E."/>
            <person name="Babayeva S."/>
            <person name="Izzatullayeva V."/>
            <person name="Mammadov A."/>
            <person name="Mammadov A."/>
            <person name="Sharifova S."/>
            <person name="Ojaghi J."/>
            <person name="Eynullazada K."/>
            <person name="Bayramov B."/>
            <person name="Abdulazimova A."/>
            <person name="Shahmuradov I."/>
        </authorList>
    </citation>
    <scope>NUCLEOTIDE SEQUENCE [LARGE SCALE GENOMIC DNA]</scope>
    <source>
        <strain evidence="3">cv. AG2017</strain>
        <tissue evidence="2">Leaf</tissue>
    </source>
</reference>
<evidence type="ECO:0000256" key="1">
    <source>
        <dbReference type="SAM" id="Coils"/>
    </source>
</evidence>
<proteinExistence type="predicted"/>
<evidence type="ECO:0000313" key="3">
    <source>
        <dbReference type="Proteomes" id="UP000233551"/>
    </source>
</evidence>